<reference evidence="10 11" key="1">
    <citation type="submission" date="2015-01" db="EMBL/GenBank/DDBJ databases">
        <title>The Genome Sequence of Rhinocladiella mackenzie CBS 650.93.</title>
        <authorList>
            <consortium name="The Broad Institute Genomics Platform"/>
            <person name="Cuomo C."/>
            <person name="de Hoog S."/>
            <person name="Gorbushina A."/>
            <person name="Stielow B."/>
            <person name="Teixiera M."/>
            <person name="Abouelleil A."/>
            <person name="Chapman S.B."/>
            <person name="Priest M."/>
            <person name="Young S.K."/>
            <person name="Wortman J."/>
            <person name="Nusbaum C."/>
            <person name="Birren B."/>
        </authorList>
    </citation>
    <scope>NUCLEOTIDE SEQUENCE [LARGE SCALE GENOMIC DNA]</scope>
    <source>
        <strain evidence="10 11">CBS 650.93</strain>
    </source>
</reference>
<evidence type="ECO:0000313" key="10">
    <source>
        <dbReference type="EMBL" id="KIX06149.1"/>
    </source>
</evidence>
<organism evidence="10 11">
    <name type="scientific">Rhinocladiella mackenziei CBS 650.93</name>
    <dbReference type="NCBI Taxonomy" id="1442369"/>
    <lineage>
        <taxon>Eukaryota</taxon>
        <taxon>Fungi</taxon>
        <taxon>Dikarya</taxon>
        <taxon>Ascomycota</taxon>
        <taxon>Pezizomycotina</taxon>
        <taxon>Eurotiomycetes</taxon>
        <taxon>Chaetothyriomycetidae</taxon>
        <taxon>Chaetothyriales</taxon>
        <taxon>Herpotrichiellaceae</taxon>
        <taxon>Rhinocladiella</taxon>
    </lineage>
</organism>
<evidence type="ECO:0000256" key="4">
    <source>
        <dbReference type="ARBA" id="ARBA00018689"/>
    </source>
</evidence>
<dbReference type="OrthoDB" id="47732at2759"/>
<dbReference type="InterPro" id="IPR050786">
    <property type="entry name" value="EFG1_rRNA-proc"/>
</dbReference>
<feature type="region of interest" description="Disordered" evidence="9">
    <location>
        <begin position="281"/>
        <end position="315"/>
    </location>
</feature>
<keyword evidence="11" id="KW-1185">Reference proteome</keyword>
<accession>A0A0D2IKB9</accession>
<evidence type="ECO:0000256" key="7">
    <source>
        <dbReference type="ARBA" id="ARBA00023054"/>
    </source>
</evidence>
<feature type="region of interest" description="Disordered" evidence="9">
    <location>
        <begin position="1"/>
        <end position="67"/>
    </location>
</feature>
<comment type="function">
    <text evidence="1">Involved in rRNA processing.</text>
</comment>
<dbReference type="GO" id="GO:0030688">
    <property type="term" value="C:preribosome, small subunit precursor"/>
    <property type="evidence" value="ECO:0007669"/>
    <property type="project" value="TreeGrafter"/>
</dbReference>
<evidence type="ECO:0000256" key="1">
    <source>
        <dbReference type="ARBA" id="ARBA00002773"/>
    </source>
</evidence>
<evidence type="ECO:0000256" key="3">
    <source>
        <dbReference type="ARBA" id="ARBA00006916"/>
    </source>
</evidence>
<dbReference type="AlphaFoldDB" id="A0A0D2IKB9"/>
<dbReference type="PANTHER" id="PTHR33911">
    <property type="entry name" value="RRNA-PROCESSING PROTEIN EFG1"/>
    <property type="match status" value="1"/>
</dbReference>
<feature type="region of interest" description="Disordered" evidence="9">
    <location>
        <begin position="186"/>
        <end position="226"/>
    </location>
</feature>
<dbReference type="Pfam" id="PF10153">
    <property type="entry name" value="Efg1"/>
    <property type="match status" value="1"/>
</dbReference>
<evidence type="ECO:0000256" key="2">
    <source>
        <dbReference type="ARBA" id="ARBA00004604"/>
    </source>
</evidence>
<keyword evidence="7" id="KW-0175">Coiled coil</keyword>
<dbReference type="EMBL" id="KN847477">
    <property type="protein sequence ID" value="KIX06149.1"/>
    <property type="molecule type" value="Genomic_DNA"/>
</dbReference>
<evidence type="ECO:0000256" key="9">
    <source>
        <dbReference type="SAM" id="MobiDB-lite"/>
    </source>
</evidence>
<proteinExistence type="inferred from homology"/>
<evidence type="ECO:0000256" key="5">
    <source>
        <dbReference type="ARBA" id="ARBA00019827"/>
    </source>
</evidence>
<dbReference type="RefSeq" id="XP_013273285.1">
    <property type="nucleotide sequence ID" value="XM_013417831.1"/>
</dbReference>
<comment type="similarity">
    <text evidence="3">Belongs to the EFG1 family.</text>
</comment>
<dbReference type="GO" id="GO:0005730">
    <property type="term" value="C:nucleolus"/>
    <property type="evidence" value="ECO:0007669"/>
    <property type="project" value="UniProtKB-SubCell"/>
</dbReference>
<dbReference type="STRING" id="1442369.A0A0D2IKB9"/>
<dbReference type="Proteomes" id="UP000053617">
    <property type="component" value="Unassembled WGS sequence"/>
</dbReference>
<keyword evidence="8" id="KW-0539">Nucleus</keyword>
<dbReference type="GeneID" id="25292194"/>
<evidence type="ECO:0000313" key="11">
    <source>
        <dbReference type="Proteomes" id="UP000053617"/>
    </source>
</evidence>
<comment type="subcellular location">
    <subcellularLocation>
        <location evidence="2">Nucleus</location>
        <location evidence="2">Nucleolus</location>
    </subcellularLocation>
</comment>
<evidence type="ECO:0000256" key="6">
    <source>
        <dbReference type="ARBA" id="ARBA00022552"/>
    </source>
</evidence>
<dbReference type="VEuPathDB" id="FungiDB:Z518_04123"/>
<evidence type="ECO:0000256" key="8">
    <source>
        <dbReference type="ARBA" id="ARBA00023242"/>
    </source>
</evidence>
<dbReference type="PANTHER" id="PTHR33911:SF1">
    <property type="entry name" value="RRNA-PROCESSING PROTEIN EFG1"/>
    <property type="match status" value="1"/>
</dbReference>
<keyword evidence="6" id="KW-0698">rRNA processing</keyword>
<dbReference type="HOGENOM" id="CLU_066912_1_0_1"/>
<sequence>MARHRHEAPSRPAARDDPERDSWRPERGRYRSRDPRPLHHRNARGPSSVRSVVTKTKHERETNPSTRIHSLRNLLSRDVLPMTVRQEKERELAALLLDQQKYLVKQNEKRNLERYHFVRFVERKKAERKLKMLIKERDSSPKSDEASQKKLDRLIHETEVDLNYTLYAPLGQKYISLFVQDERGKERSKMQMNERSYAIPNEELKEEPDNLRDEQSPVARSATGSKPPMWYEVEKYMAEGQAKLEALREGRLTSGNKPSKAFTALGGRDDAALQNTNGQTIEARSPWLGGDGFIDPADLNSGGDEEMSDGGFFER</sequence>
<name>A0A0D2IKB9_9EURO</name>
<gene>
    <name evidence="10" type="ORF">Z518_04123</name>
</gene>
<protein>
    <recommendedName>
        <fullName evidence="4">rRNA-processing protein EFG1</fullName>
    </recommendedName>
    <alternativeName>
        <fullName evidence="5">rRNA-processing protein efg1</fullName>
    </alternativeName>
</protein>
<feature type="compositionally biased region" description="Basic and acidic residues" evidence="9">
    <location>
        <begin position="7"/>
        <end position="37"/>
    </location>
</feature>
<dbReference type="GO" id="GO:0000462">
    <property type="term" value="P:maturation of SSU-rRNA from tricistronic rRNA transcript (SSU-rRNA, 5.8S rRNA, LSU-rRNA)"/>
    <property type="evidence" value="ECO:0007669"/>
    <property type="project" value="TreeGrafter"/>
</dbReference>
<dbReference type="InterPro" id="IPR019310">
    <property type="entry name" value="Efg1"/>
</dbReference>